<organism evidence="2 3">
    <name type="scientific">Meloidogyne enterolobii</name>
    <name type="common">Root-knot nematode worm</name>
    <name type="synonym">Meloidogyne mayaguensis</name>
    <dbReference type="NCBI Taxonomy" id="390850"/>
    <lineage>
        <taxon>Eukaryota</taxon>
        <taxon>Metazoa</taxon>
        <taxon>Ecdysozoa</taxon>
        <taxon>Nematoda</taxon>
        <taxon>Chromadorea</taxon>
        <taxon>Rhabditida</taxon>
        <taxon>Tylenchina</taxon>
        <taxon>Tylenchomorpha</taxon>
        <taxon>Tylenchoidea</taxon>
        <taxon>Meloidogynidae</taxon>
        <taxon>Meloidogyninae</taxon>
        <taxon>Meloidogyne</taxon>
    </lineage>
</organism>
<comment type="caution">
    <text evidence="2">The sequence shown here is derived from an EMBL/GenBank/DDBJ whole genome shotgun (WGS) entry which is preliminary data.</text>
</comment>
<proteinExistence type="predicted"/>
<dbReference type="AlphaFoldDB" id="A0A6V7WYS3"/>
<evidence type="ECO:0000313" key="2">
    <source>
        <dbReference type="EMBL" id="CAD2192184.1"/>
    </source>
</evidence>
<protein>
    <submittedName>
        <fullName evidence="2">Uncharacterized protein</fullName>
    </submittedName>
</protein>
<evidence type="ECO:0000256" key="1">
    <source>
        <dbReference type="SAM" id="SignalP"/>
    </source>
</evidence>
<feature type="chain" id="PRO_5028398437" evidence="1">
    <location>
        <begin position="25"/>
        <end position="89"/>
    </location>
</feature>
<name>A0A6V7WYS3_MELEN</name>
<dbReference type="Proteomes" id="UP000580250">
    <property type="component" value="Unassembled WGS sequence"/>
</dbReference>
<dbReference type="EMBL" id="CAJEWN010000926">
    <property type="protein sequence ID" value="CAD2192184.1"/>
    <property type="molecule type" value="Genomic_DNA"/>
</dbReference>
<evidence type="ECO:0000313" key="3">
    <source>
        <dbReference type="Proteomes" id="UP000580250"/>
    </source>
</evidence>
<gene>
    <name evidence="2" type="ORF">MENT_LOCUS45057</name>
</gene>
<accession>A0A6V7WYS3</accession>
<dbReference type="OrthoDB" id="5900891at2759"/>
<keyword evidence="1" id="KW-0732">Signal</keyword>
<feature type="signal peptide" evidence="1">
    <location>
        <begin position="1"/>
        <end position="24"/>
    </location>
</feature>
<sequence>MLFSQRLVIFVILLIFISILTVESSKTINDCHQACNKNTKCASKCVECTNKKCKKDCKDGLFSKAGSGATKQKCVDCTTKGVAECAKKN</sequence>
<reference evidence="2 3" key="1">
    <citation type="submission" date="2020-08" db="EMBL/GenBank/DDBJ databases">
        <authorList>
            <person name="Koutsovoulos G."/>
            <person name="Danchin GJ E."/>
        </authorList>
    </citation>
    <scope>NUCLEOTIDE SEQUENCE [LARGE SCALE GENOMIC DNA]</scope>
</reference>